<dbReference type="CDD" id="cd00160">
    <property type="entry name" value="RhoGEF"/>
    <property type="match status" value="1"/>
</dbReference>
<dbReference type="GO" id="GO:0007186">
    <property type="term" value="P:G protein-coupled receptor signaling pathway"/>
    <property type="evidence" value="ECO:0007669"/>
    <property type="project" value="TreeGrafter"/>
</dbReference>
<proteinExistence type="predicted"/>
<protein>
    <submittedName>
        <fullName evidence="11">ARHGB factor</fullName>
    </submittedName>
</protein>
<feature type="region of interest" description="Disordered" evidence="9">
    <location>
        <begin position="107"/>
        <end position="358"/>
    </location>
</feature>
<keyword evidence="8" id="KW-0175">Coiled coil</keyword>
<reference evidence="11 12" key="1">
    <citation type="submission" date="2019-09" db="EMBL/GenBank/DDBJ databases">
        <title>Bird 10,000 Genomes (B10K) Project - Family phase.</title>
        <authorList>
            <person name="Zhang G."/>
        </authorList>
    </citation>
    <scope>NUCLEOTIDE SEQUENCE [LARGE SCALE GENOMIC DNA]</scope>
    <source>
        <strain evidence="11">OUT-0053</strain>
        <tissue evidence="11">Muscle</tissue>
    </source>
</reference>
<evidence type="ECO:0000256" key="8">
    <source>
        <dbReference type="SAM" id="Coils"/>
    </source>
</evidence>
<dbReference type="PROSITE" id="PS00741">
    <property type="entry name" value="DH_1"/>
    <property type="match status" value="1"/>
</dbReference>
<dbReference type="Pfam" id="PF17838">
    <property type="entry name" value="PH_16"/>
    <property type="match status" value="1"/>
</dbReference>
<feature type="compositionally biased region" description="Basic and acidic residues" evidence="9">
    <location>
        <begin position="215"/>
        <end position="251"/>
    </location>
</feature>
<dbReference type="InterPro" id="IPR044926">
    <property type="entry name" value="RGS_subdomain_2"/>
</dbReference>
<dbReference type="SMART" id="SM00325">
    <property type="entry name" value="RhoGEF"/>
    <property type="match status" value="1"/>
</dbReference>
<dbReference type="PROSITE" id="PS50010">
    <property type="entry name" value="DH_2"/>
    <property type="match status" value="1"/>
</dbReference>
<dbReference type="InterPro" id="IPR000219">
    <property type="entry name" value="DH_dom"/>
</dbReference>
<dbReference type="AlphaFoldDB" id="A0A7K7S7I1"/>
<feature type="domain" description="DH" evidence="10">
    <location>
        <begin position="379"/>
        <end position="569"/>
    </location>
</feature>
<evidence type="ECO:0000313" key="11">
    <source>
        <dbReference type="EMBL" id="NXA00389.1"/>
    </source>
</evidence>
<feature type="compositionally biased region" description="Low complexity" evidence="9">
    <location>
        <begin position="264"/>
        <end position="277"/>
    </location>
</feature>
<evidence type="ECO:0000256" key="1">
    <source>
        <dbReference type="ARBA" id="ARBA00004370"/>
    </source>
</evidence>
<evidence type="ECO:0000256" key="2">
    <source>
        <dbReference type="ARBA" id="ARBA00004496"/>
    </source>
</evidence>
<dbReference type="Pfam" id="PF00621">
    <property type="entry name" value="RhoGEF"/>
    <property type="match status" value="1"/>
</dbReference>
<dbReference type="InterPro" id="IPR041020">
    <property type="entry name" value="PH_16"/>
</dbReference>
<comment type="subcellular location">
    <subcellularLocation>
        <location evidence="2">Cytoplasm</location>
    </subcellularLocation>
    <subcellularLocation>
        <location evidence="1">Membrane</location>
    </subcellularLocation>
</comment>
<dbReference type="SUPFAM" id="SSF48065">
    <property type="entry name" value="DBL homology domain (DH-domain)"/>
    <property type="match status" value="1"/>
</dbReference>
<name>A0A7K7S7I1_9PASS</name>
<dbReference type="GO" id="GO:0001664">
    <property type="term" value="F:G protein-coupled receptor binding"/>
    <property type="evidence" value="ECO:0007669"/>
    <property type="project" value="TreeGrafter"/>
</dbReference>
<dbReference type="GO" id="GO:0016020">
    <property type="term" value="C:membrane"/>
    <property type="evidence" value="ECO:0007669"/>
    <property type="project" value="UniProtKB-SubCell"/>
</dbReference>
<dbReference type="InterPro" id="IPR036305">
    <property type="entry name" value="RGS_sf"/>
</dbReference>
<dbReference type="Gene3D" id="1.20.900.10">
    <property type="entry name" value="Dbl homology (DH) domain"/>
    <property type="match status" value="1"/>
</dbReference>
<dbReference type="PANTHER" id="PTHR45872:SF1">
    <property type="entry name" value="RHO GUANINE NUCLEOTIDE EXCHANGE FACTOR 11"/>
    <property type="match status" value="1"/>
</dbReference>
<dbReference type="PANTHER" id="PTHR45872">
    <property type="entry name" value="RHO GUANINE NUCLEOTIDE EXCHANGE FACTOR 2, ISOFORM D"/>
    <property type="match status" value="1"/>
</dbReference>
<organism evidence="11 12">
    <name type="scientific">Nesospiza acunhae</name>
    <dbReference type="NCBI Taxonomy" id="381881"/>
    <lineage>
        <taxon>Eukaryota</taxon>
        <taxon>Metazoa</taxon>
        <taxon>Chordata</taxon>
        <taxon>Craniata</taxon>
        <taxon>Vertebrata</taxon>
        <taxon>Euteleostomi</taxon>
        <taxon>Archelosauria</taxon>
        <taxon>Archosauria</taxon>
        <taxon>Dinosauria</taxon>
        <taxon>Saurischia</taxon>
        <taxon>Theropoda</taxon>
        <taxon>Coelurosauria</taxon>
        <taxon>Aves</taxon>
        <taxon>Neognathae</taxon>
        <taxon>Neoaves</taxon>
        <taxon>Telluraves</taxon>
        <taxon>Australaves</taxon>
        <taxon>Passeriformes</taxon>
        <taxon>Thraupidae</taxon>
        <taxon>Nesospiza</taxon>
    </lineage>
</organism>
<feature type="non-terminal residue" evidence="11">
    <location>
        <position position="715"/>
    </location>
</feature>
<evidence type="ECO:0000256" key="6">
    <source>
        <dbReference type="ARBA" id="ARBA00022658"/>
    </source>
</evidence>
<dbReference type="EMBL" id="VZSU01002549">
    <property type="protein sequence ID" value="NXA00389.1"/>
    <property type="molecule type" value="Genomic_DNA"/>
</dbReference>
<evidence type="ECO:0000256" key="4">
    <source>
        <dbReference type="ARBA" id="ARBA00022490"/>
    </source>
</evidence>
<dbReference type="Gene3D" id="1.10.167.10">
    <property type="entry name" value="Regulator of G-protein Signalling 4, domain 2"/>
    <property type="match status" value="1"/>
</dbReference>
<feature type="compositionally biased region" description="Low complexity" evidence="9">
    <location>
        <begin position="327"/>
        <end position="358"/>
    </location>
</feature>
<dbReference type="SUPFAM" id="SSF50729">
    <property type="entry name" value="PH domain-like"/>
    <property type="match status" value="1"/>
</dbReference>
<evidence type="ECO:0000256" key="7">
    <source>
        <dbReference type="ARBA" id="ARBA00023136"/>
    </source>
</evidence>
<keyword evidence="6" id="KW-0344">Guanine-nucleotide releasing factor</keyword>
<dbReference type="SUPFAM" id="SSF48097">
    <property type="entry name" value="Regulator of G-protein signaling, RGS"/>
    <property type="match status" value="1"/>
</dbReference>
<dbReference type="GO" id="GO:0035556">
    <property type="term" value="P:intracellular signal transduction"/>
    <property type="evidence" value="ECO:0007669"/>
    <property type="project" value="InterPro"/>
</dbReference>
<dbReference type="Pfam" id="PF09128">
    <property type="entry name" value="RGS-like"/>
    <property type="match status" value="1"/>
</dbReference>
<keyword evidence="4" id="KW-0963">Cytoplasm</keyword>
<keyword evidence="3" id="KW-0343">GTPase activation</keyword>
<accession>A0A7K7S7I1</accession>
<evidence type="ECO:0000256" key="9">
    <source>
        <dbReference type="SAM" id="MobiDB-lite"/>
    </source>
</evidence>
<dbReference type="Gene3D" id="2.30.29.30">
    <property type="entry name" value="Pleckstrin-homology domain (PH domain)/Phosphotyrosine-binding domain (PTB)"/>
    <property type="match status" value="1"/>
</dbReference>
<dbReference type="InterPro" id="IPR001331">
    <property type="entry name" value="GDS_CDC24_CS"/>
</dbReference>
<feature type="coiled-coil region" evidence="8">
    <location>
        <begin position="556"/>
        <end position="583"/>
    </location>
</feature>
<dbReference type="InterPro" id="IPR011993">
    <property type="entry name" value="PH-like_dom_sf"/>
</dbReference>
<gene>
    <name evidence="11" type="primary">Arhgef11_0</name>
    <name evidence="11" type="ORF">NESACU_R08854</name>
</gene>
<dbReference type="InterPro" id="IPR015212">
    <property type="entry name" value="RGS-like_dom"/>
</dbReference>
<feature type="non-terminal residue" evidence="11">
    <location>
        <position position="1"/>
    </location>
</feature>
<keyword evidence="7" id="KW-0472">Membrane</keyword>
<evidence type="ECO:0000256" key="3">
    <source>
        <dbReference type="ARBA" id="ARBA00022468"/>
    </source>
</evidence>
<evidence type="ECO:0000313" key="12">
    <source>
        <dbReference type="Proteomes" id="UP000549091"/>
    </source>
</evidence>
<dbReference type="FunFam" id="1.20.900.10:FF:000006">
    <property type="entry name" value="Rho guanine nucleotide exchange factor (GEF) 11"/>
    <property type="match status" value="1"/>
</dbReference>
<keyword evidence="5" id="KW-0597">Phosphoprotein</keyword>
<feature type="compositionally biased region" description="Low complexity" evidence="9">
    <location>
        <begin position="158"/>
        <end position="168"/>
    </location>
</feature>
<evidence type="ECO:0000259" key="10">
    <source>
        <dbReference type="PROSITE" id="PS50010"/>
    </source>
</evidence>
<comment type="caution">
    <text evidence="11">The sequence shown here is derived from an EMBL/GenBank/DDBJ whole genome shotgun (WGS) entry which is preliminary data.</text>
</comment>
<sequence>ELRLRNGDELRPALLEAQELVIPEIQEQLQDYRTKRTLGLGSLYGENELQELELGNGPREAWECRDRERQLAERQLGHLGDILSPMAFALSTFMAHAGIRPREFREFRESRNPSAPEKLPDKDKWLPFFPKAKKSSSSRKEKEQRQNPILKYIGKPRSSSQSSDSRNSAFFPAVKPGNVRTMIQHFENSHGEPPEPNSQRLSTGSIPEELLDPDSGSRCEVRLGRSESLKGREELRRSRRSELVPRSRSDVDMDTGSDTPRLHSASSSASSLSNRSLENPTPPYTPKMGRRSMDSPSLGFGADAFLPHLLEDEQGPGPDLEPDPECQSAQNSQNSQGWQQQNSPSNSQGWQQQNSQNSQSWQHSVSRELLASLSQREVDRQEVINELFVTELSHLRILRVLDLLFFQRLRREQLLSREELGLLFPNLPNLIDVHSSLWESMRRLREEQGPIIGDIGDLMLARFEGAAKEEFQRVAAAFCSSQSIALELIRTKQRKESRFQLFMQEAESNPQCRRLQLKDLLIAEMQRLTKYPLLLENVIKCTPGGSAEQQKLLRAREQSRDVLRAVNEAVRRAENRQRLQEHQRRLDTSALERTSNPLAAEFRNLDLTSHRMIHEGPLAWRVGKDKSVDLHVLLLEELLVLLQRQDERWLLKCHSKGGLGGAPDTKQSFSPVLKLSSLLVRSVATDKRALFIICTSELGPQIYELVALTSSEKNT</sequence>
<dbReference type="Proteomes" id="UP000549091">
    <property type="component" value="Unassembled WGS sequence"/>
</dbReference>
<keyword evidence="12" id="KW-1185">Reference proteome</keyword>
<dbReference type="GO" id="GO:0005085">
    <property type="term" value="F:guanyl-nucleotide exchange factor activity"/>
    <property type="evidence" value="ECO:0007669"/>
    <property type="project" value="UniProtKB-KW"/>
</dbReference>
<dbReference type="InterPro" id="IPR035899">
    <property type="entry name" value="DBL_dom_sf"/>
</dbReference>
<dbReference type="GO" id="GO:0005737">
    <property type="term" value="C:cytoplasm"/>
    <property type="evidence" value="ECO:0007669"/>
    <property type="project" value="UniProtKB-SubCell"/>
</dbReference>
<dbReference type="GO" id="GO:0005096">
    <property type="term" value="F:GTPase activator activity"/>
    <property type="evidence" value="ECO:0007669"/>
    <property type="project" value="UniProtKB-KW"/>
</dbReference>
<evidence type="ECO:0000256" key="5">
    <source>
        <dbReference type="ARBA" id="ARBA00022553"/>
    </source>
</evidence>